<evidence type="ECO:0000313" key="2">
    <source>
        <dbReference type="EnsemblPlants" id="AET3Gv20053300.1"/>
    </source>
</evidence>
<reference evidence="2" key="3">
    <citation type="journal article" date="2017" name="Nature">
        <title>Genome sequence of the progenitor of the wheat D genome Aegilops tauschii.</title>
        <authorList>
            <person name="Luo M.C."/>
            <person name="Gu Y.Q."/>
            <person name="Puiu D."/>
            <person name="Wang H."/>
            <person name="Twardziok S.O."/>
            <person name="Deal K.R."/>
            <person name="Huo N."/>
            <person name="Zhu T."/>
            <person name="Wang L."/>
            <person name="Wang Y."/>
            <person name="McGuire P.E."/>
            <person name="Liu S."/>
            <person name="Long H."/>
            <person name="Ramasamy R.K."/>
            <person name="Rodriguez J.C."/>
            <person name="Van S.L."/>
            <person name="Yuan L."/>
            <person name="Wang Z."/>
            <person name="Xia Z."/>
            <person name="Xiao L."/>
            <person name="Anderson O.D."/>
            <person name="Ouyang S."/>
            <person name="Liang Y."/>
            <person name="Zimin A.V."/>
            <person name="Pertea G."/>
            <person name="Qi P."/>
            <person name="Bennetzen J.L."/>
            <person name="Dai X."/>
            <person name="Dawson M.W."/>
            <person name="Muller H.G."/>
            <person name="Kugler K."/>
            <person name="Rivarola-Duarte L."/>
            <person name="Spannagl M."/>
            <person name="Mayer K.F.X."/>
            <person name="Lu F.H."/>
            <person name="Bevan M.W."/>
            <person name="Leroy P."/>
            <person name="Li P."/>
            <person name="You F.M."/>
            <person name="Sun Q."/>
            <person name="Liu Z."/>
            <person name="Lyons E."/>
            <person name="Wicker T."/>
            <person name="Salzberg S.L."/>
            <person name="Devos K.M."/>
            <person name="Dvorak J."/>
        </authorList>
    </citation>
    <scope>NUCLEOTIDE SEQUENCE [LARGE SCALE GENOMIC DNA]</scope>
    <source>
        <strain evidence="2">cv. AL8/78</strain>
    </source>
</reference>
<dbReference type="GO" id="GO:0030527">
    <property type="term" value="F:structural constituent of chromatin"/>
    <property type="evidence" value="ECO:0007669"/>
    <property type="project" value="InterPro"/>
</dbReference>
<dbReference type="AlphaFoldDB" id="A0A453DS17"/>
<accession>A0A453DS17</accession>
<dbReference type="EnsemblPlants" id="AET3Gv20053300.1">
    <property type="protein sequence ID" value="AET3Gv20053300.1"/>
    <property type="gene ID" value="AET3Gv20053300"/>
</dbReference>
<name>A0A453DS17_AEGTS</name>
<reference evidence="3" key="1">
    <citation type="journal article" date="2014" name="Science">
        <title>Ancient hybridizations among the ancestral genomes of bread wheat.</title>
        <authorList>
            <consortium name="International Wheat Genome Sequencing Consortium,"/>
            <person name="Marcussen T."/>
            <person name="Sandve S.R."/>
            <person name="Heier L."/>
            <person name="Spannagl M."/>
            <person name="Pfeifer M."/>
            <person name="Jakobsen K.S."/>
            <person name="Wulff B.B."/>
            <person name="Steuernagel B."/>
            <person name="Mayer K.F."/>
            <person name="Olsen O.A."/>
        </authorList>
    </citation>
    <scope>NUCLEOTIDE SEQUENCE [LARGE SCALE GENOMIC DNA]</scope>
    <source>
        <strain evidence="3">cv. AL8/78</strain>
    </source>
</reference>
<comment type="similarity">
    <text evidence="1">Belongs to the histone H3 family.</text>
</comment>
<evidence type="ECO:0008006" key="4">
    <source>
        <dbReference type="Google" id="ProtNLM"/>
    </source>
</evidence>
<dbReference type="GO" id="GO:0046982">
    <property type="term" value="F:protein heterodimerization activity"/>
    <property type="evidence" value="ECO:0007669"/>
    <property type="project" value="InterPro"/>
</dbReference>
<dbReference type="Proteomes" id="UP000015105">
    <property type="component" value="Chromosome 3D"/>
</dbReference>
<sequence>MARTKVTARTSTGGKTPRKQLAKMIVHAARKTAPSIGQVKKPRQYRPGTVALRVIYDSKAMRCSLCKRQQSIPSGSL</sequence>
<keyword evidence="3" id="KW-1185">Reference proteome</keyword>
<organism evidence="2 3">
    <name type="scientific">Aegilops tauschii subsp. strangulata</name>
    <name type="common">Goatgrass</name>
    <dbReference type="NCBI Taxonomy" id="200361"/>
    <lineage>
        <taxon>Eukaryota</taxon>
        <taxon>Viridiplantae</taxon>
        <taxon>Streptophyta</taxon>
        <taxon>Embryophyta</taxon>
        <taxon>Tracheophyta</taxon>
        <taxon>Spermatophyta</taxon>
        <taxon>Magnoliopsida</taxon>
        <taxon>Liliopsida</taxon>
        <taxon>Poales</taxon>
        <taxon>Poaceae</taxon>
        <taxon>BOP clade</taxon>
        <taxon>Pooideae</taxon>
        <taxon>Triticodae</taxon>
        <taxon>Triticeae</taxon>
        <taxon>Triticinae</taxon>
        <taxon>Aegilops</taxon>
    </lineage>
</organism>
<dbReference type="PANTHER" id="PTHR11426">
    <property type="entry name" value="HISTONE H3"/>
    <property type="match status" value="1"/>
</dbReference>
<evidence type="ECO:0000256" key="1">
    <source>
        <dbReference type="ARBA" id="ARBA00010343"/>
    </source>
</evidence>
<reference evidence="2" key="5">
    <citation type="journal article" date="2021" name="G3 (Bethesda)">
        <title>Aegilops tauschii genome assembly Aet v5.0 features greater sequence contiguity and improved annotation.</title>
        <authorList>
            <person name="Wang L."/>
            <person name="Zhu T."/>
            <person name="Rodriguez J.C."/>
            <person name="Deal K.R."/>
            <person name="Dubcovsky J."/>
            <person name="McGuire P.E."/>
            <person name="Lux T."/>
            <person name="Spannagl M."/>
            <person name="Mayer K.F.X."/>
            <person name="Baldrich P."/>
            <person name="Meyers B.C."/>
            <person name="Huo N."/>
            <person name="Gu Y.Q."/>
            <person name="Zhou H."/>
            <person name="Devos K.M."/>
            <person name="Bennetzen J.L."/>
            <person name="Unver T."/>
            <person name="Budak H."/>
            <person name="Gulick P.J."/>
            <person name="Galiba G."/>
            <person name="Kalapos B."/>
            <person name="Nelson D.R."/>
            <person name="Li P."/>
            <person name="You F.M."/>
            <person name="Luo M.C."/>
            <person name="Dvorak J."/>
        </authorList>
    </citation>
    <scope>NUCLEOTIDE SEQUENCE [LARGE SCALE GENOMIC DNA]</scope>
    <source>
        <strain evidence="2">cv. AL8/78</strain>
    </source>
</reference>
<dbReference type="InterPro" id="IPR000164">
    <property type="entry name" value="Histone_H3/CENP-A"/>
</dbReference>
<reference evidence="3" key="2">
    <citation type="journal article" date="2017" name="Nat. Plants">
        <title>The Aegilops tauschii genome reveals multiple impacts of transposons.</title>
        <authorList>
            <person name="Zhao G."/>
            <person name="Zou C."/>
            <person name="Li K."/>
            <person name="Wang K."/>
            <person name="Li T."/>
            <person name="Gao L."/>
            <person name="Zhang X."/>
            <person name="Wang H."/>
            <person name="Yang Z."/>
            <person name="Liu X."/>
            <person name="Jiang W."/>
            <person name="Mao L."/>
            <person name="Kong X."/>
            <person name="Jiao Y."/>
            <person name="Jia J."/>
        </authorList>
    </citation>
    <scope>NUCLEOTIDE SEQUENCE [LARGE SCALE GENOMIC DNA]</scope>
    <source>
        <strain evidence="3">cv. AL8/78</strain>
    </source>
</reference>
<dbReference type="GO" id="GO:0000786">
    <property type="term" value="C:nucleosome"/>
    <property type="evidence" value="ECO:0007669"/>
    <property type="project" value="InterPro"/>
</dbReference>
<dbReference type="STRING" id="200361.A0A453DS17"/>
<dbReference type="Gramene" id="AET3Gv20053300.1">
    <property type="protein sequence ID" value="AET3Gv20053300.1"/>
    <property type="gene ID" value="AET3Gv20053300"/>
</dbReference>
<dbReference type="GO" id="GO:0003677">
    <property type="term" value="F:DNA binding"/>
    <property type="evidence" value="ECO:0007669"/>
    <property type="project" value="InterPro"/>
</dbReference>
<proteinExistence type="inferred from homology"/>
<reference evidence="2" key="4">
    <citation type="submission" date="2019-03" db="UniProtKB">
        <authorList>
            <consortium name="EnsemblPlants"/>
        </authorList>
    </citation>
    <scope>IDENTIFICATION</scope>
</reference>
<dbReference type="PRINTS" id="PR00622">
    <property type="entry name" value="HISTONEH3"/>
</dbReference>
<dbReference type="Gene3D" id="1.10.20.10">
    <property type="entry name" value="Histone, subunit A"/>
    <property type="match status" value="1"/>
</dbReference>
<dbReference type="InterPro" id="IPR009072">
    <property type="entry name" value="Histone-fold"/>
</dbReference>
<evidence type="ECO:0000313" key="3">
    <source>
        <dbReference type="Proteomes" id="UP000015105"/>
    </source>
</evidence>
<dbReference type="SUPFAM" id="SSF47113">
    <property type="entry name" value="Histone-fold"/>
    <property type="match status" value="1"/>
</dbReference>
<protein>
    <recommendedName>
        <fullName evidence="4">Histone H2A/H2B/H3 domain-containing protein</fullName>
    </recommendedName>
</protein>